<proteinExistence type="predicted"/>
<dbReference type="SUPFAM" id="SSF57603">
    <property type="entry name" value="FnI-like domain"/>
    <property type="match status" value="5"/>
</dbReference>
<dbReference type="GO" id="GO:0005886">
    <property type="term" value="C:plasma membrane"/>
    <property type="evidence" value="ECO:0007669"/>
    <property type="project" value="TreeGrafter"/>
</dbReference>
<keyword evidence="4" id="KW-0472">Membrane</keyword>
<keyword evidence="4" id="KW-1133">Transmembrane helix</keyword>
<evidence type="ECO:0000259" key="6">
    <source>
        <dbReference type="PROSITE" id="PS51252"/>
    </source>
</evidence>
<dbReference type="InterPro" id="IPR001007">
    <property type="entry name" value="VWF_dom"/>
</dbReference>
<feature type="domain" description="VWFC" evidence="5">
    <location>
        <begin position="615"/>
        <end position="675"/>
    </location>
</feature>
<evidence type="ECO:0000313" key="7">
    <source>
        <dbReference type="Proteomes" id="UP000887540"/>
    </source>
</evidence>
<dbReference type="Pfam" id="PF23334">
    <property type="entry name" value="VWC2L_2nd"/>
    <property type="match status" value="2"/>
</dbReference>
<evidence type="ECO:0000259" key="5">
    <source>
        <dbReference type="PROSITE" id="PS50184"/>
    </source>
</evidence>
<dbReference type="Proteomes" id="UP000887540">
    <property type="component" value="Unplaced"/>
</dbReference>
<sequence>MLRTKNHNEQLPRLATTTLFVIFTTIWRLSDASLSLTPVTECPPECPPCPNVLKCESQPDECGCCQVCVRKNVNETCGVGIGVCADSMICSLVDDKEKIGRCEEKWTEPCLKAKCEVVFHPICPEDSHLVIPKIPPGECCSKKGTCQCDIQKCAQSVPTCKSGLERVRIKEGTHTPGNCCDEFACRVPARKCENVDCPVYDDLFLDEECPEDSVRPASYVPQGACCPIVPECRCKAAICPPARCPEDEALLIIRRGDDRPGRCCDQFKCIKPKHLVSTSLTKPSGVKCTVGNKTFDEGEEFYQELCRPCVCRAGLVHCRDMQCSRVPSDCQWVGVPENECCPICFGCKDDNGTNRRPGEHWSKDDCTNCSCSDDFRTHCQKHICKSECDNPKKVEGQCCPVCDAPTIIEPPVLCPSPEHCPLRCENGLLRNQWGCFQCKCAPGLEPTVLSDHARNDCVELTDENCDKQCAHGYLKDNHGCPVCKCAKCPPIDQCYKHCLYGFETNSLGCPVCKCRPKSRIDARLMIKEKDVQKHVDSCISIMDDNKYVERDSGEWWTDNHCRQCFCQNKLEYCSLISCPSRPETCPENQWITKKGHCCPSCATDPLAMEQKHGLTVCHSPGTGRLFVDGETWQLAECVSCTCRVSHVLCTALECPAAACERPIQDPDNKCCRKCPGKESTSPINAPSIDPGFCTDEFGAAHALESEWRLDECVSCRCARNGQIECYKEHCPAPSTECRGRPLMIKGRCCPVCSDALVSDSVCTHNENVYAVNEEFRDGACRNCSCQPGSHLKCIELQCPPCAEPIHVPGQCCPLCNDKNVNKLYSSFRTGEESTVMIPNHAEDQSMIYMYFLVAVALSILLLTVLAAIILWGCYNKTLSKKKKPLPSQPTITVPESLISKPRNTSESESANVSLLSNHSDSSTAPSSNLSSGHSPHSETTPLTTKSEHHKESSNLV</sequence>
<dbReference type="PANTHER" id="PTHR46439">
    <property type="entry name" value="CYSTEINE-RICH MOTOR NEURON 1 PROTEIN"/>
    <property type="match status" value="1"/>
</dbReference>
<dbReference type="WBParaSite" id="ACRNAN_Path_1148.g4437.t1">
    <property type="protein sequence ID" value="ACRNAN_Path_1148.g4437.t1"/>
    <property type="gene ID" value="ACRNAN_Path_1148.g4437"/>
</dbReference>
<dbReference type="SMART" id="SM00214">
    <property type="entry name" value="VWC"/>
    <property type="match status" value="6"/>
</dbReference>
<feature type="domain" description="Antistasin-like" evidence="6">
    <location>
        <begin position="457"/>
        <end position="485"/>
    </location>
</feature>
<dbReference type="InterPro" id="IPR011061">
    <property type="entry name" value="Hirudin/antistatin"/>
</dbReference>
<dbReference type="Pfam" id="PF02822">
    <property type="entry name" value="Antistasin"/>
    <property type="match status" value="2"/>
</dbReference>
<dbReference type="GO" id="GO:0004867">
    <property type="term" value="F:serine-type endopeptidase inhibitor activity"/>
    <property type="evidence" value="ECO:0007669"/>
    <property type="project" value="InterPro"/>
</dbReference>
<keyword evidence="2" id="KW-0677">Repeat</keyword>
<dbReference type="PROSITE" id="PS51252">
    <property type="entry name" value="ANTISTASIN"/>
    <property type="match status" value="2"/>
</dbReference>
<accession>A0A914BWC8</accession>
<evidence type="ECO:0000256" key="4">
    <source>
        <dbReference type="SAM" id="Phobius"/>
    </source>
</evidence>
<feature type="region of interest" description="Disordered" evidence="3">
    <location>
        <begin position="880"/>
        <end position="956"/>
    </location>
</feature>
<feature type="domain" description="VWFC" evidence="5">
    <location>
        <begin position="760"/>
        <end position="816"/>
    </location>
</feature>
<feature type="compositionally biased region" description="Polar residues" evidence="3">
    <location>
        <begin position="901"/>
        <end position="924"/>
    </location>
</feature>
<reference evidence="8" key="1">
    <citation type="submission" date="2022-11" db="UniProtKB">
        <authorList>
            <consortium name="WormBaseParasite"/>
        </authorList>
    </citation>
    <scope>IDENTIFICATION</scope>
</reference>
<feature type="domain" description="VWFC" evidence="5">
    <location>
        <begin position="536"/>
        <end position="602"/>
    </location>
</feature>
<feature type="domain" description="VWFC" evidence="5">
    <location>
        <begin position="342"/>
        <end position="403"/>
    </location>
</feature>
<dbReference type="PANTHER" id="PTHR46439:SF1">
    <property type="entry name" value="CYSTEINE-RICH MOTOR NEURON 1 PROTEIN"/>
    <property type="match status" value="1"/>
</dbReference>
<feature type="domain" description="Antistasin-like" evidence="6">
    <location>
        <begin position="488"/>
        <end position="514"/>
    </location>
</feature>
<feature type="domain" description="VWFC" evidence="5">
    <location>
        <begin position="286"/>
        <end position="345"/>
    </location>
</feature>
<dbReference type="PROSITE" id="PS01208">
    <property type="entry name" value="VWFC_1"/>
    <property type="match status" value="5"/>
</dbReference>
<feature type="domain" description="VWFC" evidence="5">
    <location>
        <begin position="691"/>
        <end position="753"/>
    </location>
</feature>
<feature type="compositionally biased region" description="Low complexity" evidence="3">
    <location>
        <begin position="925"/>
        <end position="934"/>
    </location>
</feature>
<dbReference type="AlphaFoldDB" id="A0A914BWC8"/>
<dbReference type="InterPro" id="IPR004094">
    <property type="entry name" value="Antistasin-like"/>
</dbReference>
<keyword evidence="1" id="KW-0732">Signal</keyword>
<evidence type="ECO:0000313" key="8">
    <source>
        <dbReference type="WBParaSite" id="ACRNAN_Path_1148.g4437.t1"/>
    </source>
</evidence>
<evidence type="ECO:0000256" key="1">
    <source>
        <dbReference type="ARBA" id="ARBA00022729"/>
    </source>
</evidence>
<dbReference type="InterPro" id="IPR052624">
    <property type="entry name" value="CRIM1"/>
</dbReference>
<dbReference type="Gene3D" id="6.20.200.20">
    <property type="match status" value="6"/>
</dbReference>
<name>A0A914BWC8_9BILA</name>
<dbReference type="SUPFAM" id="SSF57262">
    <property type="entry name" value="Leech antihemostatic proteins"/>
    <property type="match status" value="1"/>
</dbReference>
<keyword evidence="7" id="KW-1185">Reference proteome</keyword>
<keyword evidence="4" id="KW-0812">Transmembrane</keyword>
<dbReference type="Gene3D" id="2.10.22.10">
    <property type="entry name" value="Antistasin, domain 1"/>
    <property type="match status" value="2"/>
</dbReference>
<dbReference type="Pfam" id="PF00093">
    <property type="entry name" value="VWC"/>
    <property type="match status" value="2"/>
</dbReference>
<feature type="transmembrane region" description="Helical" evidence="4">
    <location>
        <begin position="847"/>
        <end position="874"/>
    </location>
</feature>
<evidence type="ECO:0000256" key="2">
    <source>
        <dbReference type="ARBA" id="ARBA00022737"/>
    </source>
</evidence>
<dbReference type="PROSITE" id="PS50184">
    <property type="entry name" value="VWFC_2"/>
    <property type="match status" value="6"/>
</dbReference>
<protein>
    <submittedName>
        <fullName evidence="8">Cysteine-rich motor neuron 1 protein</fullName>
    </submittedName>
</protein>
<evidence type="ECO:0000256" key="3">
    <source>
        <dbReference type="SAM" id="MobiDB-lite"/>
    </source>
</evidence>
<feature type="compositionally biased region" description="Basic and acidic residues" evidence="3">
    <location>
        <begin position="945"/>
        <end position="956"/>
    </location>
</feature>
<organism evidence="7 8">
    <name type="scientific">Acrobeloides nanus</name>
    <dbReference type="NCBI Taxonomy" id="290746"/>
    <lineage>
        <taxon>Eukaryota</taxon>
        <taxon>Metazoa</taxon>
        <taxon>Ecdysozoa</taxon>
        <taxon>Nematoda</taxon>
        <taxon>Chromadorea</taxon>
        <taxon>Rhabditida</taxon>
        <taxon>Tylenchina</taxon>
        <taxon>Cephalobomorpha</taxon>
        <taxon>Cephaloboidea</taxon>
        <taxon>Cephalobidae</taxon>
        <taxon>Acrobeloides</taxon>
    </lineage>
</organism>